<dbReference type="InterPro" id="IPR029057">
    <property type="entry name" value="PRTase-like"/>
</dbReference>
<comment type="caution">
    <text evidence="2">The sequence shown here is derived from an EMBL/GenBank/DDBJ whole genome shotgun (WGS) entry which is preliminary data.</text>
</comment>
<comment type="similarity">
    <text evidence="1">Belongs to the ComF/GntX family.</text>
</comment>
<organism evidence="2">
    <name type="scientific">Oscillatoriales cyanobacterium SpSt-418</name>
    <dbReference type="NCBI Taxonomy" id="2282169"/>
    <lineage>
        <taxon>Bacteria</taxon>
        <taxon>Bacillati</taxon>
        <taxon>Cyanobacteriota</taxon>
        <taxon>Cyanophyceae</taxon>
        <taxon>Oscillatoriophycideae</taxon>
        <taxon>Oscillatoriales</taxon>
    </lineage>
</organism>
<name>A0A7C3PPD9_9CYAN</name>
<sequence length="227" mass="25160">MKAWVRHLNGLISVLTVSRCPLCERPADAYFCTSCARQVQACELKGHKVSPGEDSLCIVAWGRYTDALKRAIASLKYDNHPELALPLGEWLAAAWLELPQRPARLTVVPIPMHVSKQQQRGFNQAELLAEHFCDQTRLPLLRQGLIRHRETTAQFGLTATTRADNLKDAFAIGKDCLARSPAPVLLLDDIYTTGATVRSAAQTLRRQGIRVWGVAVVAQAALDRKTQ</sequence>
<dbReference type="AlphaFoldDB" id="A0A7C3PPD9"/>
<dbReference type="PANTHER" id="PTHR47505:SF1">
    <property type="entry name" value="DNA UTILIZATION PROTEIN YHGH"/>
    <property type="match status" value="1"/>
</dbReference>
<gene>
    <name evidence="2" type="ORF">ENR64_09495</name>
</gene>
<evidence type="ECO:0000256" key="1">
    <source>
        <dbReference type="ARBA" id="ARBA00008007"/>
    </source>
</evidence>
<dbReference type="SUPFAM" id="SSF53271">
    <property type="entry name" value="PRTase-like"/>
    <property type="match status" value="1"/>
</dbReference>
<dbReference type="Gene3D" id="3.40.50.2020">
    <property type="match status" value="1"/>
</dbReference>
<dbReference type="InterPro" id="IPR051910">
    <property type="entry name" value="ComF/GntX_DNA_util-trans"/>
</dbReference>
<protein>
    <submittedName>
        <fullName evidence="2">ComF family protein</fullName>
    </submittedName>
</protein>
<reference evidence="2" key="1">
    <citation type="journal article" date="2020" name="mSystems">
        <title>Genome- and Community-Level Interaction Insights into Carbon Utilization and Element Cycling Functions of Hydrothermarchaeota in Hydrothermal Sediment.</title>
        <authorList>
            <person name="Zhou Z."/>
            <person name="Liu Y."/>
            <person name="Xu W."/>
            <person name="Pan J."/>
            <person name="Luo Z.H."/>
            <person name="Li M."/>
        </authorList>
    </citation>
    <scope>NUCLEOTIDE SEQUENCE [LARGE SCALE GENOMIC DNA]</scope>
    <source>
        <strain evidence="2">SpSt-418</strain>
    </source>
</reference>
<accession>A0A7C3PPD9</accession>
<evidence type="ECO:0000313" key="2">
    <source>
        <dbReference type="EMBL" id="HFM97981.1"/>
    </source>
</evidence>
<proteinExistence type="inferred from homology"/>
<dbReference type="PANTHER" id="PTHR47505">
    <property type="entry name" value="DNA UTILIZATION PROTEIN YHGH"/>
    <property type="match status" value="1"/>
</dbReference>
<dbReference type="InterPro" id="IPR000836">
    <property type="entry name" value="PRTase_dom"/>
</dbReference>
<dbReference type="CDD" id="cd06223">
    <property type="entry name" value="PRTases_typeI"/>
    <property type="match status" value="1"/>
</dbReference>
<dbReference type="EMBL" id="DSRU01000132">
    <property type="protein sequence ID" value="HFM97981.1"/>
    <property type="molecule type" value="Genomic_DNA"/>
</dbReference>